<evidence type="ECO:0000259" key="2">
    <source>
        <dbReference type="Pfam" id="PF20236"/>
    </source>
</evidence>
<dbReference type="OrthoDB" id="3174721at2759"/>
<protein>
    <recommendedName>
        <fullName evidence="2">DUF6593 domain-containing protein</fullName>
    </recommendedName>
</protein>
<dbReference type="Pfam" id="PF20236">
    <property type="entry name" value="DUF6593"/>
    <property type="match status" value="1"/>
</dbReference>
<feature type="region of interest" description="Disordered" evidence="1">
    <location>
        <begin position="135"/>
        <end position="155"/>
    </location>
</feature>
<accession>A0A5C3QD67</accession>
<dbReference type="AlphaFoldDB" id="A0A5C3QD67"/>
<name>A0A5C3QD67_9AGAR</name>
<feature type="compositionally biased region" description="Polar residues" evidence="1">
    <location>
        <begin position="10"/>
        <end position="36"/>
    </location>
</feature>
<feature type="domain" description="DUF6593" evidence="2">
    <location>
        <begin position="192"/>
        <end position="345"/>
    </location>
</feature>
<gene>
    <name evidence="3" type="ORF">BDV98DRAFT_131689</name>
</gene>
<proteinExistence type="predicted"/>
<dbReference type="EMBL" id="ML178832">
    <property type="protein sequence ID" value="TFK99631.1"/>
    <property type="molecule type" value="Genomic_DNA"/>
</dbReference>
<reference evidence="3 4" key="1">
    <citation type="journal article" date="2019" name="Nat. Ecol. Evol.">
        <title>Megaphylogeny resolves global patterns of mushroom evolution.</title>
        <authorList>
            <person name="Varga T."/>
            <person name="Krizsan K."/>
            <person name="Foldi C."/>
            <person name="Dima B."/>
            <person name="Sanchez-Garcia M."/>
            <person name="Sanchez-Ramirez S."/>
            <person name="Szollosi G.J."/>
            <person name="Szarkandi J.G."/>
            <person name="Papp V."/>
            <person name="Albert L."/>
            <person name="Andreopoulos W."/>
            <person name="Angelini C."/>
            <person name="Antonin V."/>
            <person name="Barry K.W."/>
            <person name="Bougher N.L."/>
            <person name="Buchanan P."/>
            <person name="Buyck B."/>
            <person name="Bense V."/>
            <person name="Catcheside P."/>
            <person name="Chovatia M."/>
            <person name="Cooper J."/>
            <person name="Damon W."/>
            <person name="Desjardin D."/>
            <person name="Finy P."/>
            <person name="Geml J."/>
            <person name="Haridas S."/>
            <person name="Hughes K."/>
            <person name="Justo A."/>
            <person name="Karasinski D."/>
            <person name="Kautmanova I."/>
            <person name="Kiss B."/>
            <person name="Kocsube S."/>
            <person name="Kotiranta H."/>
            <person name="LaButti K.M."/>
            <person name="Lechner B.E."/>
            <person name="Liimatainen K."/>
            <person name="Lipzen A."/>
            <person name="Lukacs Z."/>
            <person name="Mihaltcheva S."/>
            <person name="Morgado L.N."/>
            <person name="Niskanen T."/>
            <person name="Noordeloos M.E."/>
            <person name="Ohm R.A."/>
            <person name="Ortiz-Santana B."/>
            <person name="Ovrebo C."/>
            <person name="Racz N."/>
            <person name="Riley R."/>
            <person name="Savchenko A."/>
            <person name="Shiryaev A."/>
            <person name="Soop K."/>
            <person name="Spirin V."/>
            <person name="Szebenyi C."/>
            <person name="Tomsovsky M."/>
            <person name="Tulloss R.E."/>
            <person name="Uehling J."/>
            <person name="Grigoriev I.V."/>
            <person name="Vagvolgyi C."/>
            <person name="Papp T."/>
            <person name="Martin F.M."/>
            <person name="Miettinen O."/>
            <person name="Hibbett D.S."/>
            <person name="Nagy L.G."/>
        </authorList>
    </citation>
    <scope>NUCLEOTIDE SEQUENCE [LARGE SCALE GENOMIC DNA]</scope>
    <source>
        <strain evidence="3 4">CBS 309.79</strain>
    </source>
</reference>
<dbReference type="InterPro" id="IPR046528">
    <property type="entry name" value="DUF6593"/>
</dbReference>
<evidence type="ECO:0000313" key="3">
    <source>
        <dbReference type="EMBL" id="TFK99631.1"/>
    </source>
</evidence>
<keyword evidence="4" id="KW-1185">Reference proteome</keyword>
<feature type="region of interest" description="Disordered" evidence="1">
    <location>
        <begin position="1"/>
        <end position="67"/>
    </location>
</feature>
<evidence type="ECO:0000313" key="4">
    <source>
        <dbReference type="Proteomes" id="UP000305067"/>
    </source>
</evidence>
<sequence>MDIIRRVRSRNTNEASESSTGSRWTIGTFGRSSPTNDENDQEARDPASALPLPESEYPMPSPSPAPVVLNWQPSELYDNTPDPHLELQRAELERLGQLRQQSIAGSRPPSYPDSGTMPMPHVPQNPPDDLPAIIITEGSHPGHPSPPPADADQMPPGYEESRFPTVSVVYSFSPTQSGSSMLLIPPPAHPDSRPLYHISVHPNVFVPLFYKTRVTRGGSIEGEEVGDFEMNIFPADGRLVAFGPPHESTVSMRGKEHPLDMILTREAPRKLHWRFVVARMKWDCQSIPFRCSLHADETALASFTPAAGKREPGRPPPLATLEVLPAGFRYLDDIVVSILVIERQRLTPFLRKPRI</sequence>
<organism evidence="3 4">
    <name type="scientific">Pterulicium gracile</name>
    <dbReference type="NCBI Taxonomy" id="1884261"/>
    <lineage>
        <taxon>Eukaryota</taxon>
        <taxon>Fungi</taxon>
        <taxon>Dikarya</taxon>
        <taxon>Basidiomycota</taxon>
        <taxon>Agaricomycotina</taxon>
        <taxon>Agaricomycetes</taxon>
        <taxon>Agaricomycetidae</taxon>
        <taxon>Agaricales</taxon>
        <taxon>Pleurotineae</taxon>
        <taxon>Pterulaceae</taxon>
        <taxon>Pterulicium</taxon>
    </lineage>
</organism>
<evidence type="ECO:0000256" key="1">
    <source>
        <dbReference type="SAM" id="MobiDB-lite"/>
    </source>
</evidence>
<dbReference type="Proteomes" id="UP000305067">
    <property type="component" value="Unassembled WGS sequence"/>
</dbReference>